<keyword evidence="1" id="KW-0472">Membrane</keyword>
<name>A0A146K4M4_9EUKA</name>
<sequence length="171" mass="20507">QNLKKILEKLYYNYHTKHMQNIIKLSNIILKVLVLFIGIIYPTYLLILRIFKYQNVQTDEQISIQYQLMLQQIVQYFGVFILFMTISVFLNDFLKQIYTIEFFKLLFVLFLQWDDFKNTNLIYKGVICQLYKPKNTLVKMFLPQQAIDLLEQVSSTPMFVKKSTDTLLFDS</sequence>
<gene>
    <name evidence="2" type="ORF">TPC1_20105</name>
</gene>
<evidence type="ECO:0000256" key="1">
    <source>
        <dbReference type="SAM" id="Phobius"/>
    </source>
</evidence>
<dbReference type="EMBL" id="GDID01006010">
    <property type="protein sequence ID" value="JAP90596.1"/>
    <property type="molecule type" value="Transcribed_RNA"/>
</dbReference>
<accession>A0A146K4M4</accession>
<reference evidence="2" key="1">
    <citation type="submission" date="2015-07" db="EMBL/GenBank/DDBJ databases">
        <title>Adaptation to a free-living lifestyle via gene acquisitions in the diplomonad Trepomonas sp. PC1.</title>
        <authorList>
            <person name="Xu F."/>
            <person name="Jerlstrom-Hultqvist J."/>
            <person name="Kolisko M."/>
            <person name="Simpson A.G.B."/>
            <person name="Roger A.J."/>
            <person name="Svard S.G."/>
            <person name="Andersson J.O."/>
        </authorList>
    </citation>
    <scope>NUCLEOTIDE SEQUENCE</scope>
    <source>
        <strain evidence="2">PC1</strain>
    </source>
</reference>
<feature type="transmembrane region" description="Helical" evidence="1">
    <location>
        <begin position="68"/>
        <end position="90"/>
    </location>
</feature>
<protein>
    <submittedName>
        <fullName evidence="2">TB2/DP1, HVA22 family protein</fullName>
    </submittedName>
</protein>
<evidence type="ECO:0000313" key="2">
    <source>
        <dbReference type="EMBL" id="JAP90596.1"/>
    </source>
</evidence>
<feature type="non-terminal residue" evidence="2">
    <location>
        <position position="1"/>
    </location>
</feature>
<dbReference type="AlphaFoldDB" id="A0A146K4M4"/>
<keyword evidence="1" id="KW-0812">Transmembrane</keyword>
<proteinExistence type="predicted"/>
<organism evidence="2">
    <name type="scientific">Trepomonas sp. PC1</name>
    <dbReference type="NCBI Taxonomy" id="1076344"/>
    <lineage>
        <taxon>Eukaryota</taxon>
        <taxon>Metamonada</taxon>
        <taxon>Diplomonadida</taxon>
        <taxon>Hexamitidae</taxon>
        <taxon>Hexamitinae</taxon>
        <taxon>Trepomonas</taxon>
    </lineage>
</organism>
<feature type="transmembrane region" description="Helical" evidence="1">
    <location>
        <begin position="28"/>
        <end position="47"/>
    </location>
</feature>
<keyword evidence="1" id="KW-1133">Transmembrane helix</keyword>
<feature type="non-terminal residue" evidence="2">
    <location>
        <position position="171"/>
    </location>
</feature>